<dbReference type="OrthoDB" id="8872210at2"/>
<dbReference type="Gene3D" id="3.90.1300.10">
    <property type="entry name" value="Amidase signature (AS) domain"/>
    <property type="match status" value="1"/>
</dbReference>
<dbReference type="InterPro" id="IPR023631">
    <property type="entry name" value="Amidase_dom"/>
</dbReference>
<accession>A0A1M7NN38</accession>
<name>A0A1M7NN38_9PSED</name>
<dbReference type="PANTHER" id="PTHR42678">
    <property type="entry name" value="AMIDASE"/>
    <property type="match status" value="1"/>
</dbReference>
<dbReference type="STRING" id="1190415.SAMN05216593_106246"/>
<feature type="chain" id="PRO_5012274779" evidence="2">
    <location>
        <begin position="20"/>
        <end position="508"/>
    </location>
</feature>
<reference evidence="4 5" key="1">
    <citation type="submission" date="2016-11" db="EMBL/GenBank/DDBJ databases">
        <authorList>
            <person name="Jaros S."/>
            <person name="Januszkiewicz K."/>
            <person name="Wedrychowicz H."/>
        </authorList>
    </citation>
    <scope>NUCLEOTIDE SEQUENCE [LARGE SCALE GENOMIC DNA]</scope>
    <source>
        <strain evidence="4 5">LMG 26898</strain>
    </source>
</reference>
<dbReference type="SUPFAM" id="SSF75304">
    <property type="entry name" value="Amidase signature (AS) enzymes"/>
    <property type="match status" value="1"/>
</dbReference>
<sequence>MNIKLLVILSLLGSSGAVAADAVKADFDGPVFGAVIENKAVYFESTAQLQQRMTAGDLTSVALVTHMLQRIDALNHKGPQLNAVIEINPDALDIATTLDEERAAGQVRGPLHGIPVLIKDNLDTADKMQTTAGSLALAGPPASSDAFVVQRLREAGAVILAKANMSEWSNFRGNNVPNGWSGRGGQTRNPHNPKADPCGSSSGSAVGVAAGFAPVSVGTETNGSIICPSSMNGVVGVRPTLGLLSRSGIIPISSRQDTPGPIARTVTDAAIMLNAMSGTDARDKATYRVPEDPVDYLGHLRPDALQGARLGYPVTKSDGSYMDDDPAFINMKRVLRSSGATLVAVKVPPTRRHLEWFLLQLDFRRELEAYLQTRSGQPVKTLEDIVAFNIKTPGHENHDQKNLIEASSLTLSQGKYITAVEETQGYHRALIDELLHKYMLDALIDWSSSSLGHVGAVAGYPGVSIPVGSGSQGLPTGLYFLGAPWAEARLLSFAYALEQALISNSLVR</sequence>
<gene>
    <name evidence="4" type="ORF">SAMN05216593_106246</name>
</gene>
<dbReference type="EMBL" id="FRDA01000006">
    <property type="protein sequence ID" value="SHN05407.1"/>
    <property type="molecule type" value="Genomic_DNA"/>
</dbReference>
<evidence type="ECO:0000313" key="4">
    <source>
        <dbReference type="EMBL" id="SHN05407.1"/>
    </source>
</evidence>
<evidence type="ECO:0000313" key="5">
    <source>
        <dbReference type="Proteomes" id="UP000183983"/>
    </source>
</evidence>
<evidence type="ECO:0000259" key="3">
    <source>
        <dbReference type="Pfam" id="PF01425"/>
    </source>
</evidence>
<proteinExistence type="predicted"/>
<evidence type="ECO:0000256" key="2">
    <source>
        <dbReference type="SAM" id="SignalP"/>
    </source>
</evidence>
<protein>
    <submittedName>
        <fullName evidence="4">Amidase</fullName>
    </submittedName>
</protein>
<dbReference type="Proteomes" id="UP000183983">
    <property type="component" value="Unassembled WGS sequence"/>
</dbReference>
<dbReference type="InterPro" id="IPR036928">
    <property type="entry name" value="AS_sf"/>
</dbReference>
<dbReference type="RefSeq" id="WP_073167431.1">
    <property type="nucleotide sequence ID" value="NZ_FRDA01000006.1"/>
</dbReference>
<organism evidence="4 5">
    <name type="scientific">Pseudomonas asturiensis</name>
    <dbReference type="NCBI Taxonomy" id="1190415"/>
    <lineage>
        <taxon>Bacteria</taxon>
        <taxon>Pseudomonadati</taxon>
        <taxon>Pseudomonadota</taxon>
        <taxon>Gammaproteobacteria</taxon>
        <taxon>Pseudomonadales</taxon>
        <taxon>Pseudomonadaceae</taxon>
        <taxon>Pseudomonas</taxon>
    </lineage>
</organism>
<dbReference type="AlphaFoldDB" id="A0A1M7NN38"/>
<feature type="domain" description="Amidase" evidence="3">
    <location>
        <begin position="63"/>
        <end position="444"/>
    </location>
</feature>
<evidence type="ECO:0000256" key="1">
    <source>
        <dbReference type="SAM" id="MobiDB-lite"/>
    </source>
</evidence>
<feature type="region of interest" description="Disordered" evidence="1">
    <location>
        <begin position="176"/>
        <end position="203"/>
    </location>
</feature>
<dbReference type="Pfam" id="PF01425">
    <property type="entry name" value="Amidase"/>
    <property type="match status" value="1"/>
</dbReference>
<feature type="signal peptide" evidence="2">
    <location>
        <begin position="1"/>
        <end position="19"/>
    </location>
</feature>
<dbReference type="PANTHER" id="PTHR42678:SF34">
    <property type="entry name" value="OS04G0183300 PROTEIN"/>
    <property type="match status" value="1"/>
</dbReference>
<keyword evidence="2" id="KW-0732">Signal</keyword>